<dbReference type="Proteomes" id="UP000187209">
    <property type="component" value="Unassembled WGS sequence"/>
</dbReference>
<keyword evidence="2" id="KW-1185">Reference proteome</keyword>
<evidence type="ECO:0000313" key="1">
    <source>
        <dbReference type="EMBL" id="OMJ70903.1"/>
    </source>
</evidence>
<organism evidence="1 2">
    <name type="scientific">Stentor coeruleus</name>
    <dbReference type="NCBI Taxonomy" id="5963"/>
    <lineage>
        <taxon>Eukaryota</taxon>
        <taxon>Sar</taxon>
        <taxon>Alveolata</taxon>
        <taxon>Ciliophora</taxon>
        <taxon>Postciliodesmatophora</taxon>
        <taxon>Heterotrichea</taxon>
        <taxon>Heterotrichida</taxon>
        <taxon>Stentoridae</taxon>
        <taxon>Stentor</taxon>
    </lineage>
</organism>
<evidence type="ECO:0000313" key="2">
    <source>
        <dbReference type="Proteomes" id="UP000187209"/>
    </source>
</evidence>
<dbReference type="AlphaFoldDB" id="A0A1R2B287"/>
<comment type="caution">
    <text evidence="1">The sequence shown here is derived from an EMBL/GenBank/DDBJ whole genome shotgun (WGS) entry which is preliminary data.</text>
</comment>
<name>A0A1R2B287_9CILI</name>
<gene>
    <name evidence="1" type="ORF">SteCoe_31017</name>
</gene>
<protein>
    <submittedName>
        <fullName evidence="1">Uncharacterized protein</fullName>
    </submittedName>
</protein>
<reference evidence="1 2" key="1">
    <citation type="submission" date="2016-11" db="EMBL/GenBank/DDBJ databases">
        <title>The macronuclear genome of Stentor coeruleus: a giant cell with tiny introns.</title>
        <authorList>
            <person name="Slabodnick M."/>
            <person name="Ruby J.G."/>
            <person name="Reiff S.B."/>
            <person name="Swart E.C."/>
            <person name="Gosai S."/>
            <person name="Prabakaran S."/>
            <person name="Witkowska E."/>
            <person name="Larue G.E."/>
            <person name="Fisher S."/>
            <person name="Freeman R.M."/>
            <person name="Gunawardena J."/>
            <person name="Chu W."/>
            <person name="Stover N.A."/>
            <person name="Gregory B.D."/>
            <person name="Nowacki M."/>
            <person name="Derisi J."/>
            <person name="Roy S.W."/>
            <person name="Marshall W.F."/>
            <person name="Sood P."/>
        </authorList>
    </citation>
    <scope>NUCLEOTIDE SEQUENCE [LARGE SCALE GENOMIC DNA]</scope>
    <source>
        <strain evidence="1">WM001</strain>
    </source>
</reference>
<proteinExistence type="predicted"/>
<sequence length="502" mass="59730">MNQEVVKRSNAIKKTRIWKNSSENLLSLSPTAHKRSISTSSENMRISILTNERSISPSQTSPKNLSNYANSVIPFTIHSRSPSELDSPVREKRNISLIARLNEEILILSSQLKQSNEIIAFLNTRSTEFQELNERYKQSQYEMDKNQIDLQKKIFILEDRIGKMKIDKETEVKILMEKHRQELKIIENDKDKVIEEIYYENKKKMVLVENYFIEIIMNLNHKYIEEVEYLNMKYRSKIYRIVHSDKRGQSGEMWENSEPFSLKIEEMKKNEGENFSSQQRKVAAYSDYELDSSLRQIFNQVNLSLDAEKFRSHRDEYEQQLRDSIHSIFDLCTKKAVESKDLYCEWDETPKSKEAFLEYSLEKLSKRTFLGYFHTLTGSFFYTLSNLYDWFQVKSAFSSWKIPQRNSFSLPLKLLSIIFTQNFFNKKIFKSYWHSFAMLKKHNKNSSIRSKKLMKGALEIWQNSAISIQESLIEAFYHWRSLKAFDKINKLRDFRRFFTVCT</sequence>
<dbReference type="EMBL" id="MPUH01001043">
    <property type="protein sequence ID" value="OMJ70903.1"/>
    <property type="molecule type" value="Genomic_DNA"/>
</dbReference>
<accession>A0A1R2B287</accession>